<gene>
    <name evidence="4" type="ORF">GLP15_825</name>
</gene>
<evidence type="ECO:0000256" key="1">
    <source>
        <dbReference type="SAM" id="Phobius"/>
    </source>
</evidence>
<keyword evidence="1" id="KW-0472">Membrane</keyword>
<feature type="chain" id="PRO_5003145177" description="EGF-like domain-containing protein" evidence="2">
    <location>
        <begin position="22"/>
        <end position="1103"/>
    </location>
</feature>
<dbReference type="InterPro" id="IPR000742">
    <property type="entry name" value="EGF"/>
</dbReference>
<proteinExistence type="predicted"/>
<protein>
    <recommendedName>
        <fullName evidence="3">EGF-like domain-containing protein</fullName>
    </recommendedName>
</protein>
<feature type="domain" description="EGF-like" evidence="3">
    <location>
        <begin position="967"/>
        <end position="978"/>
    </location>
</feature>
<evidence type="ECO:0000313" key="4">
    <source>
        <dbReference type="EMBL" id="EFO62889.1"/>
    </source>
</evidence>
<dbReference type="EMBL" id="ACVC01000159">
    <property type="protein sequence ID" value="EFO62889.1"/>
    <property type="molecule type" value="Genomic_DNA"/>
</dbReference>
<dbReference type="OMA" id="ITVPRTH"/>
<keyword evidence="2" id="KW-0732">Signal</keyword>
<reference evidence="4 5" key="1">
    <citation type="journal article" date="2010" name="BMC Genomics">
        <title>Genome analysis and comparative genomics of a Giardia intestinalis assemblage E isolate.</title>
        <authorList>
            <person name="Jerlstrom-Hultqvist J."/>
            <person name="Franzen O."/>
            <person name="Ankarklev J."/>
            <person name="Xu F."/>
            <person name="Nohynkova E."/>
            <person name="Andersson J.O."/>
            <person name="Svard S.G."/>
            <person name="Andersson B."/>
        </authorList>
    </citation>
    <scope>NUCLEOTIDE SEQUENCE [LARGE SCALE GENOMIC DNA]</scope>
    <source>
        <strain evidence="4 5">P15</strain>
    </source>
</reference>
<keyword evidence="1" id="KW-0812">Transmembrane</keyword>
<dbReference type="PROSITE" id="PS00022">
    <property type="entry name" value="EGF_1"/>
    <property type="match status" value="1"/>
</dbReference>
<name>E1F3X1_GIAIA</name>
<organism evidence="4 5">
    <name type="scientific">Giardia intestinalis (strain P15)</name>
    <name type="common">Giardia lamblia</name>
    <dbReference type="NCBI Taxonomy" id="658858"/>
    <lineage>
        <taxon>Eukaryota</taxon>
        <taxon>Metamonada</taxon>
        <taxon>Diplomonadida</taxon>
        <taxon>Hexamitidae</taxon>
        <taxon>Giardiinae</taxon>
        <taxon>Giardia</taxon>
    </lineage>
</organism>
<dbReference type="Gene3D" id="2.160.20.110">
    <property type="match status" value="2"/>
</dbReference>
<accession>E1F3X1</accession>
<evidence type="ECO:0000259" key="3">
    <source>
        <dbReference type="PROSITE" id="PS00022"/>
    </source>
</evidence>
<evidence type="ECO:0000313" key="5">
    <source>
        <dbReference type="Proteomes" id="UP000008974"/>
    </source>
</evidence>
<feature type="signal peptide" evidence="2">
    <location>
        <begin position="1"/>
        <end position="21"/>
    </location>
</feature>
<keyword evidence="1" id="KW-1133">Transmembrane helix</keyword>
<dbReference type="Proteomes" id="UP000008974">
    <property type="component" value="Unassembled WGS sequence"/>
</dbReference>
<evidence type="ECO:0000256" key="2">
    <source>
        <dbReference type="SAM" id="SignalP"/>
    </source>
</evidence>
<sequence>MWVRALAAILVTTLGICVPKADVISLSTESDLAQIRACPCCDFKMEQNITVPRTHIPIKDFSGSLDGSGNSLMISSFEIGESYEDFGFFANIRRGQVFNLSVVLESQITLPGSIRSFGFLAGDAVDPYLYNVALLSNGLESAKITINSLQENSDGQSMFVGGLVGKVLLEAHTFENVFSKVNLTIYSRSSAPLTVGSIFGSVGGSQRVSSMRVDSLSGLNVSAHNTKTLVVGGAIGSAEGSRIITTSAALGVGLRVEIGAETSAIVGGFAGVAAQLRYVNTSWDSVSCYGTDSVDSASSCIVGGIVGTLRSTADDTRMSGNLATHSIGTVGCYYASICYAGGLAGWMENSDLIEGSTSMNVSVHSVQTCHVGGAIGYTNGGIFTALSAAAYSVSANSNKTLTDSTAVYLTVVGGAIGSVERKALSEYFELYRSYARVSTLSAEGKGAIVSGGLAGRVVSFAVYVNDMTYESDVDSGGSVIRCGSTIDNYSVSASSNSGAEPLPDLYLSVGGLIGDLKLGRVSGCHHYSTKFAVNARKNAVYAGGIAGLCLSAHIDSSLANIGTMTVSNDEAQGLLYSFVGGAVGSLTNHSSFKESYANINSTTVSSSSGLSYGGIAGGIRNSTATTSFAIIKAASLTRKAASTKRLSYVGGFAGSCRMGTEVVASWTKAKITLVDEVTDSSAKSLLVGGFTASTGDTYIGQSYSEAELILSKENRDCGRFAGYLYSNTNFSYNLALTKISLSTEATPAYVPRGFCGNASQYYLKKGQKQDNSMRIIGCIAYKTDAETPDDSPLSSTGTEDVIPTSTNYVSGVSYYTEAELKTNTPYAKWTNVIQTTTKSNRYNVTTGLLPVLTQLPTLSASRTLFASTYTLSIPTCTYTYGCWTNGSECLWKNKLDNAYNTLPVPKRTVNECLGLSACKNSFPGIVVCSRGVAVSTDFLCIKCGADKDCVTFDSNNPSTCDTTKNVCTCGFGTAGLTCAIPFCQGPSQKCNNPKVGTCESVSGISRCVCAQGFYSLDNQCVERHSNWNRVPYNSNDSLRRSGDISVAPTVTLLIFLLIVGALAIYFGLASCGKARLPCQSKPTMAASASYLRVSDSAHTISAL</sequence>
<dbReference type="AlphaFoldDB" id="E1F3X1"/>
<feature type="transmembrane region" description="Helical" evidence="1">
    <location>
        <begin position="1046"/>
        <end position="1068"/>
    </location>
</feature>
<dbReference type="OrthoDB" id="10253671at2759"/>
<dbReference type="VEuPathDB" id="GiardiaDB:GLP15_825"/>
<comment type="caution">
    <text evidence="4">The sequence shown here is derived from an EMBL/GenBank/DDBJ whole genome shotgun (WGS) entry which is preliminary data.</text>
</comment>